<dbReference type="EMBL" id="QUMO01000001">
    <property type="protein sequence ID" value="REF89181.1"/>
    <property type="molecule type" value="Genomic_DNA"/>
</dbReference>
<evidence type="ECO:0000256" key="3">
    <source>
        <dbReference type="ARBA" id="ARBA00022643"/>
    </source>
</evidence>
<evidence type="ECO:0000256" key="2">
    <source>
        <dbReference type="ARBA" id="ARBA00022630"/>
    </source>
</evidence>
<sequence>MQISAESLSAEQAYRLLSGVVVPRPIAWVTTLSPNGKVNAAPFSAFTFLSTEPPMIGFGVTHREGRVKDTERNIRSHGEFAVNIADTGMLAALHKSSEALPIEVSEVELLELELADSLRLRTPRLAGAPVSFECRAADMISFGRWHVFVVGEILVFHIRDGLMVDGKIETAALNPIARIGGPFYAELGKITVV</sequence>
<keyword evidence="2" id="KW-0285">Flavoprotein</keyword>
<dbReference type="InterPro" id="IPR012349">
    <property type="entry name" value="Split_barrel_FMN-bd"/>
</dbReference>
<organism evidence="6 7">
    <name type="scientific">Methylovirgula ligni</name>
    <dbReference type="NCBI Taxonomy" id="569860"/>
    <lineage>
        <taxon>Bacteria</taxon>
        <taxon>Pseudomonadati</taxon>
        <taxon>Pseudomonadota</taxon>
        <taxon>Alphaproteobacteria</taxon>
        <taxon>Hyphomicrobiales</taxon>
        <taxon>Beijerinckiaceae</taxon>
        <taxon>Methylovirgula</taxon>
    </lineage>
</organism>
<dbReference type="InterPro" id="IPR002563">
    <property type="entry name" value="Flavin_Rdtase-like_dom"/>
</dbReference>
<gene>
    <name evidence="6" type="ORF">DES32_0396</name>
</gene>
<comment type="caution">
    <text evidence="6">The sequence shown here is derived from an EMBL/GenBank/DDBJ whole genome shotgun (WGS) entry which is preliminary data.</text>
</comment>
<dbReference type="Pfam" id="PF01613">
    <property type="entry name" value="Flavin_Reduct"/>
    <property type="match status" value="1"/>
</dbReference>
<evidence type="ECO:0000313" key="7">
    <source>
        <dbReference type="Proteomes" id="UP000256900"/>
    </source>
</evidence>
<dbReference type="AlphaFoldDB" id="A0A3D9Z287"/>
<dbReference type="Gene3D" id="2.30.110.10">
    <property type="entry name" value="Electron Transport, Fmn-binding Protein, Chain A"/>
    <property type="match status" value="1"/>
</dbReference>
<feature type="domain" description="Flavin reductase like" evidence="5">
    <location>
        <begin position="19"/>
        <end position="170"/>
    </location>
</feature>
<dbReference type="RefSeq" id="WP_115834988.1">
    <property type="nucleotide sequence ID" value="NZ_CP025086.1"/>
</dbReference>
<evidence type="ECO:0000313" key="6">
    <source>
        <dbReference type="EMBL" id="REF89181.1"/>
    </source>
</evidence>
<dbReference type="GO" id="GO:0016646">
    <property type="term" value="F:oxidoreductase activity, acting on the CH-NH group of donors, NAD or NADP as acceptor"/>
    <property type="evidence" value="ECO:0007669"/>
    <property type="project" value="UniProtKB-ARBA"/>
</dbReference>
<dbReference type="PANTHER" id="PTHR33798:SF5">
    <property type="entry name" value="FLAVIN REDUCTASE LIKE DOMAIN-CONTAINING PROTEIN"/>
    <property type="match status" value="1"/>
</dbReference>
<keyword evidence="7" id="KW-1185">Reference proteome</keyword>
<dbReference type="PANTHER" id="PTHR33798">
    <property type="entry name" value="FLAVOPROTEIN OXYGENASE"/>
    <property type="match status" value="1"/>
</dbReference>
<accession>A0A3D9Z287</accession>
<evidence type="ECO:0000256" key="4">
    <source>
        <dbReference type="ARBA" id="ARBA00038054"/>
    </source>
</evidence>
<evidence type="ECO:0000259" key="5">
    <source>
        <dbReference type="SMART" id="SM00903"/>
    </source>
</evidence>
<name>A0A3D9Z287_9HYPH</name>
<reference evidence="6 7" key="1">
    <citation type="submission" date="2018-08" db="EMBL/GenBank/DDBJ databases">
        <title>Genomic Encyclopedia of Type Strains, Phase IV (KMG-IV): sequencing the most valuable type-strain genomes for metagenomic binning, comparative biology and taxonomic classification.</title>
        <authorList>
            <person name="Goeker M."/>
        </authorList>
    </citation>
    <scope>NUCLEOTIDE SEQUENCE [LARGE SCALE GENOMIC DNA]</scope>
    <source>
        <strain evidence="6 7">BW863</strain>
    </source>
</reference>
<dbReference type="OrthoDB" id="9783347at2"/>
<evidence type="ECO:0000256" key="1">
    <source>
        <dbReference type="ARBA" id="ARBA00001917"/>
    </source>
</evidence>
<protein>
    <submittedName>
        <fullName evidence="6">Flavin reductase (DIM6/NTAB) family NADH-FMN oxidoreductase RutF</fullName>
    </submittedName>
</protein>
<keyword evidence="3" id="KW-0288">FMN</keyword>
<dbReference type="GO" id="GO:0010181">
    <property type="term" value="F:FMN binding"/>
    <property type="evidence" value="ECO:0007669"/>
    <property type="project" value="InterPro"/>
</dbReference>
<dbReference type="SUPFAM" id="SSF50475">
    <property type="entry name" value="FMN-binding split barrel"/>
    <property type="match status" value="1"/>
</dbReference>
<dbReference type="SMART" id="SM00903">
    <property type="entry name" value="Flavin_Reduct"/>
    <property type="match status" value="1"/>
</dbReference>
<comment type="cofactor">
    <cofactor evidence="1">
        <name>FMN</name>
        <dbReference type="ChEBI" id="CHEBI:58210"/>
    </cofactor>
</comment>
<proteinExistence type="inferred from homology"/>
<comment type="similarity">
    <text evidence="4">Belongs to the flavoredoxin family.</text>
</comment>
<dbReference type="Proteomes" id="UP000256900">
    <property type="component" value="Unassembled WGS sequence"/>
</dbReference>